<sequence length="306" mass="35702">MKSKDIRELALRLYNNGCSGNESRRRLRCLISRRTIFYWLKSLKATGAIELQGPSGCPRLVRSKDLIQKVKHRLSSKKLISALSLAKKLNASRSTIRRIIKDDLGYKAYVKRVAPKLTKKHKIKRKYFELWARKNIRKSMTKQILFSDEKRIDLDGIYNRQNERIYAATRDEADEKGICYQGITQSVIIENGTIDSDRYIADILPVALKDDTQMLANEFTFQQDGAKPHTAKDTQLWCKKHFFDFWSKDRWPPNSPHLNPLDYCVRNELCHHMNWNHAVDKQTLINEIKQCVKKIPVKVVRRSVAS</sequence>
<comment type="caution">
    <text evidence="1">The sequence shown here is derived from an EMBL/GenBank/DDBJ whole genome shotgun (WGS) entry which is preliminary data.</text>
</comment>
<dbReference type="AlphaFoldDB" id="A0A816KNZ4"/>
<accession>A0A816KNZ4</accession>
<protein>
    <recommendedName>
        <fullName evidence="3">Transposase</fullName>
    </recommendedName>
</protein>
<proteinExistence type="predicted"/>
<organism evidence="1 2">
    <name type="scientific">Rotaria magnacalcarata</name>
    <dbReference type="NCBI Taxonomy" id="392030"/>
    <lineage>
        <taxon>Eukaryota</taxon>
        <taxon>Metazoa</taxon>
        <taxon>Spiralia</taxon>
        <taxon>Gnathifera</taxon>
        <taxon>Rotifera</taxon>
        <taxon>Eurotatoria</taxon>
        <taxon>Bdelloidea</taxon>
        <taxon>Philodinida</taxon>
        <taxon>Philodinidae</taxon>
        <taxon>Rotaria</taxon>
    </lineage>
</organism>
<name>A0A816KNZ4_9BILA</name>
<evidence type="ECO:0008006" key="3">
    <source>
        <dbReference type="Google" id="ProtNLM"/>
    </source>
</evidence>
<evidence type="ECO:0000313" key="1">
    <source>
        <dbReference type="EMBL" id="CAF1917566.1"/>
    </source>
</evidence>
<dbReference type="EMBL" id="CAJNRE010000088">
    <property type="protein sequence ID" value="CAF1917566.1"/>
    <property type="molecule type" value="Genomic_DNA"/>
</dbReference>
<dbReference type="PANTHER" id="PTHR46068:SF1">
    <property type="entry name" value="TRANSPOSASE IS30-LIKE HTH DOMAIN-CONTAINING PROTEIN"/>
    <property type="match status" value="1"/>
</dbReference>
<dbReference type="PANTHER" id="PTHR46068">
    <property type="entry name" value="PROTEIN CBG27172"/>
    <property type="match status" value="1"/>
</dbReference>
<dbReference type="Gene3D" id="3.30.420.10">
    <property type="entry name" value="Ribonuclease H-like superfamily/Ribonuclease H"/>
    <property type="match status" value="1"/>
</dbReference>
<dbReference type="GO" id="GO:0003676">
    <property type="term" value="F:nucleic acid binding"/>
    <property type="evidence" value="ECO:0007669"/>
    <property type="project" value="InterPro"/>
</dbReference>
<dbReference type="InterPro" id="IPR036397">
    <property type="entry name" value="RNaseH_sf"/>
</dbReference>
<evidence type="ECO:0000313" key="2">
    <source>
        <dbReference type="Proteomes" id="UP000663824"/>
    </source>
</evidence>
<reference evidence="1" key="1">
    <citation type="submission" date="2021-02" db="EMBL/GenBank/DDBJ databases">
        <authorList>
            <person name="Nowell W R."/>
        </authorList>
    </citation>
    <scope>NUCLEOTIDE SEQUENCE</scope>
</reference>
<dbReference type="Proteomes" id="UP000663824">
    <property type="component" value="Unassembled WGS sequence"/>
</dbReference>
<gene>
    <name evidence="1" type="ORF">MBJ925_LOCUS1418</name>
</gene>